<keyword evidence="6" id="KW-1185">Reference proteome</keyword>
<dbReference type="Proteomes" id="UP001165422">
    <property type="component" value="Unassembled WGS sequence"/>
</dbReference>
<keyword evidence="1 2" id="KW-0807">Transducer</keyword>
<dbReference type="InterPro" id="IPR018771">
    <property type="entry name" value="PocR_dom"/>
</dbReference>
<dbReference type="SUPFAM" id="SSF58104">
    <property type="entry name" value="Methyl-accepting chemotaxis protein (MCP) signaling domain"/>
    <property type="match status" value="1"/>
</dbReference>
<feature type="coiled-coil region" evidence="3">
    <location>
        <begin position="187"/>
        <end position="235"/>
    </location>
</feature>
<dbReference type="PROSITE" id="PS50111">
    <property type="entry name" value="CHEMOTAXIS_TRANSDUC_2"/>
    <property type="match status" value="1"/>
</dbReference>
<protein>
    <submittedName>
        <fullName evidence="5">PocR ligand-binding domain-containing protein</fullName>
    </submittedName>
</protein>
<dbReference type="Pfam" id="PF00015">
    <property type="entry name" value="MCPsignal"/>
    <property type="match status" value="1"/>
</dbReference>
<evidence type="ECO:0000256" key="3">
    <source>
        <dbReference type="SAM" id="Coils"/>
    </source>
</evidence>
<dbReference type="Pfam" id="PF10114">
    <property type="entry name" value="PocR"/>
    <property type="match status" value="1"/>
</dbReference>
<dbReference type="Gene3D" id="1.10.287.950">
    <property type="entry name" value="Methyl-accepting chemotaxis protein"/>
    <property type="match status" value="1"/>
</dbReference>
<evidence type="ECO:0000313" key="5">
    <source>
        <dbReference type="EMBL" id="MCC9294129.1"/>
    </source>
</evidence>
<dbReference type="PANTHER" id="PTHR32089">
    <property type="entry name" value="METHYL-ACCEPTING CHEMOTAXIS PROTEIN MCPB"/>
    <property type="match status" value="1"/>
</dbReference>
<dbReference type="RefSeq" id="WP_229981004.1">
    <property type="nucleotide sequence ID" value="NZ_JAJJPB010000003.1"/>
</dbReference>
<accession>A0ABS8N2V4</accession>
<sequence length="349" mass="38405">MSMNSKEELFEDVNDVEIGDIIDLDFLQKIQDNFAKSVGVAAIASDDTGKPVVKESEFTDFCMKLTRGCRIGNERCQECDKNGGMESYRKGRPVVYQCHAGLVDFAAPILLKGRVIGNMLGGQVLTEKPDENKFKKIAEEIGVDPEEYIKALRKVKIVERDKVEAAANVLYMISNILSKLGYNQYQLKNLSQNINENLEQIAAAVEELSSSASSVSEDQQSLNREVQNIKELSEKIHKIINYIKSIADQTNMLGLNAAIEAARAGEYGKGFGVVADEIRKLSDSSKETALNIVKLNSSIQDSVSKTVKVSDHTLKANENQASAAEQISASLQEVLSLVSNMNELAQSFK</sequence>
<dbReference type="PANTHER" id="PTHR32089:SF112">
    <property type="entry name" value="LYSOZYME-LIKE PROTEIN-RELATED"/>
    <property type="match status" value="1"/>
</dbReference>
<comment type="caution">
    <text evidence="5">The sequence shown here is derived from an EMBL/GenBank/DDBJ whole genome shotgun (WGS) entry which is preliminary data.</text>
</comment>
<evidence type="ECO:0000313" key="6">
    <source>
        <dbReference type="Proteomes" id="UP001165422"/>
    </source>
</evidence>
<reference evidence="5" key="1">
    <citation type="submission" date="2021-11" db="EMBL/GenBank/DDBJ databases">
        <authorList>
            <person name="Qingchun L."/>
            <person name="Dong Z."/>
            <person name="Zongwei Q."/>
            <person name="Jia Z."/>
            <person name="Duotao L."/>
        </authorList>
    </citation>
    <scope>NUCLEOTIDE SEQUENCE</scope>
    <source>
        <strain evidence="5">WLY-B-L2</strain>
    </source>
</reference>
<gene>
    <name evidence="5" type="ORF">LN736_04500</name>
</gene>
<feature type="domain" description="Methyl-accepting transducer" evidence="4">
    <location>
        <begin position="159"/>
        <end position="349"/>
    </location>
</feature>
<organism evidence="5 6">
    <name type="scientific">Clostridium aromativorans</name>
    <dbReference type="NCBI Taxonomy" id="2836848"/>
    <lineage>
        <taxon>Bacteria</taxon>
        <taxon>Bacillati</taxon>
        <taxon>Bacillota</taxon>
        <taxon>Clostridia</taxon>
        <taxon>Eubacteriales</taxon>
        <taxon>Clostridiaceae</taxon>
        <taxon>Clostridium</taxon>
    </lineage>
</organism>
<dbReference type="SMART" id="SM00283">
    <property type="entry name" value="MA"/>
    <property type="match status" value="1"/>
</dbReference>
<proteinExistence type="predicted"/>
<keyword evidence="3" id="KW-0175">Coiled coil</keyword>
<evidence type="ECO:0000256" key="1">
    <source>
        <dbReference type="ARBA" id="ARBA00023224"/>
    </source>
</evidence>
<evidence type="ECO:0000256" key="2">
    <source>
        <dbReference type="PROSITE-ProRule" id="PRU00284"/>
    </source>
</evidence>
<dbReference type="InterPro" id="IPR004089">
    <property type="entry name" value="MCPsignal_dom"/>
</dbReference>
<dbReference type="EMBL" id="JAJJPB010000003">
    <property type="protein sequence ID" value="MCC9294129.1"/>
    <property type="molecule type" value="Genomic_DNA"/>
</dbReference>
<evidence type="ECO:0000259" key="4">
    <source>
        <dbReference type="PROSITE" id="PS50111"/>
    </source>
</evidence>
<name>A0ABS8N2V4_9CLOT</name>